<dbReference type="KEGG" id="vg:23680420"/>
<sequence length="89" mass="9435">MTYNWAGQDISPGAVVWRGARDGNLSAFKIGVVEAVGVQPGKATVRWVAEQGWGGDARLLNSTGRPAVDSLALLDPSTLSETIRKALQQ</sequence>
<gene>
    <name evidence="1" type="primary">60</name>
    <name evidence="1" type="ORF">PBI_KESHU_60</name>
</gene>
<dbReference type="Proteomes" id="UP000031717">
    <property type="component" value="Segment"/>
</dbReference>
<dbReference type="GeneID" id="23680420"/>
<dbReference type="EMBL" id="KP027199">
    <property type="protein sequence ID" value="AJD82280.1"/>
    <property type="molecule type" value="Genomic_DNA"/>
</dbReference>
<proteinExistence type="predicted"/>
<dbReference type="RefSeq" id="YP_009125812.1">
    <property type="nucleotide sequence ID" value="NC_026603.1"/>
</dbReference>
<evidence type="ECO:0000313" key="2">
    <source>
        <dbReference type="Proteomes" id="UP000031717"/>
    </source>
</evidence>
<evidence type="ECO:0000313" key="1">
    <source>
        <dbReference type="EMBL" id="AJD82280.1"/>
    </source>
</evidence>
<keyword evidence="2" id="KW-1185">Reference proteome</keyword>
<accession>A0A0B5A3M6</accession>
<name>A0A0B5A3M6_9CAUD</name>
<dbReference type="OrthoDB" id="18954at10239"/>
<organism evidence="1 2">
    <name type="scientific">Mycobacterium phage Keshu</name>
    <dbReference type="NCBI Taxonomy" id="1567471"/>
    <lineage>
        <taxon>Viruses</taxon>
        <taxon>Duplodnaviria</taxon>
        <taxon>Heunggongvirae</taxon>
        <taxon>Uroviricota</taxon>
        <taxon>Caudoviricetes</taxon>
        <taxon>Weiservirinae</taxon>
        <taxon>Keshuvirus</taxon>
        <taxon>Keshuvirus keshu</taxon>
    </lineage>
</organism>
<reference evidence="1 2" key="1">
    <citation type="submission" date="2014-10" db="EMBL/GenBank/DDBJ databases">
        <authorList>
            <person name="Mthembu S."/>
            <person name="Kuvar S."/>
            <person name="Nduna N."/>
            <person name="Pillay S."/>
            <person name="Pillay T."/>
            <person name="Tang P.-C."/>
            <person name="Reddy N."/>
            <person name="Larsen M.H."/>
            <person name="Rubin E.J."/>
            <person name="Russell D.A."/>
            <person name="Guerrero C.A."/>
            <person name="Bowman C.A."/>
            <person name="Jacobs-Sera D."/>
            <person name="Hendrix R.W."/>
            <person name="Hatfull G.F."/>
        </authorList>
    </citation>
    <scope>NUCLEOTIDE SEQUENCE [LARGE SCALE GENOMIC DNA]</scope>
</reference>
<protein>
    <submittedName>
        <fullName evidence="1">Uncharacterized protein</fullName>
    </submittedName>
</protein>